<keyword evidence="3" id="KW-0328">Glycosyltransferase</keyword>
<organism evidence="3 4">
    <name type="scientific">Paenibacillus thailandensis</name>
    <dbReference type="NCBI Taxonomy" id="393250"/>
    <lineage>
        <taxon>Bacteria</taxon>
        <taxon>Bacillati</taxon>
        <taxon>Bacillota</taxon>
        <taxon>Bacilli</taxon>
        <taxon>Bacillales</taxon>
        <taxon>Paenibacillaceae</taxon>
        <taxon>Paenibacillus</taxon>
    </lineage>
</organism>
<protein>
    <submittedName>
        <fullName evidence="3">Glycosyltransferase</fullName>
        <ecNumber evidence="3">2.4.-.-</ecNumber>
    </submittedName>
</protein>
<dbReference type="RefSeq" id="WP_379270825.1">
    <property type="nucleotide sequence ID" value="NZ_JBHUGT010000010.1"/>
</dbReference>
<dbReference type="InterPro" id="IPR029044">
    <property type="entry name" value="Nucleotide-diphossugar_trans"/>
</dbReference>
<name>A0ABW5QUY3_9BACL</name>
<reference evidence="4" key="1">
    <citation type="journal article" date="2019" name="Int. J. Syst. Evol. Microbiol.">
        <title>The Global Catalogue of Microorganisms (GCM) 10K type strain sequencing project: providing services to taxonomists for standard genome sequencing and annotation.</title>
        <authorList>
            <consortium name="The Broad Institute Genomics Platform"/>
            <consortium name="The Broad Institute Genome Sequencing Center for Infectious Disease"/>
            <person name="Wu L."/>
            <person name="Ma J."/>
        </authorList>
    </citation>
    <scope>NUCLEOTIDE SEQUENCE [LARGE SCALE GENOMIC DNA]</scope>
    <source>
        <strain evidence="4">TISTR 1827</strain>
    </source>
</reference>
<dbReference type="Proteomes" id="UP001597493">
    <property type="component" value="Unassembled WGS sequence"/>
</dbReference>
<dbReference type="PANTHER" id="PTHR22916">
    <property type="entry name" value="GLYCOSYLTRANSFERASE"/>
    <property type="match status" value="1"/>
</dbReference>
<evidence type="ECO:0000259" key="2">
    <source>
        <dbReference type="Pfam" id="PF00535"/>
    </source>
</evidence>
<keyword evidence="4" id="KW-1185">Reference proteome</keyword>
<dbReference type="GO" id="GO:0016757">
    <property type="term" value="F:glycosyltransferase activity"/>
    <property type="evidence" value="ECO:0007669"/>
    <property type="project" value="UniProtKB-KW"/>
</dbReference>
<dbReference type="SUPFAM" id="SSF53448">
    <property type="entry name" value="Nucleotide-diphospho-sugar transferases"/>
    <property type="match status" value="1"/>
</dbReference>
<evidence type="ECO:0000256" key="1">
    <source>
        <dbReference type="ARBA" id="ARBA00006739"/>
    </source>
</evidence>
<evidence type="ECO:0000313" key="4">
    <source>
        <dbReference type="Proteomes" id="UP001597493"/>
    </source>
</evidence>
<sequence length="247" mass="28850">MPTDLNRSANRPGVSIITCTNRQNYRGNLFQNFERQRHEKKELIIIVNSDDIPLQPYQKLAAKDKRIQVYRMPEKRSLGACLNFAVKKTKYNYIAKFDDDDYYAPNYLTNSLEVFAKTNADVIGKRAHYMYLRGSKTLLLRFPHDENRSVSHLPGATLIAKRQVFKKVQFPNVSVGEDDQFCLNCKEKGFKVYSGDRHHFVAIRRKNSFQHTWIISDETLIAHHQVIPNVKNIRRFVQRKQTDEAST</sequence>
<keyword evidence="3" id="KW-0808">Transferase</keyword>
<gene>
    <name evidence="3" type="ORF">ACFSW5_07430</name>
</gene>
<dbReference type="EMBL" id="JBHUMY010000006">
    <property type="protein sequence ID" value="MFD2660101.1"/>
    <property type="molecule type" value="Genomic_DNA"/>
</dbReference>
<dbReference type="EC" id="2.4.-.-" evidence="3"/>
<dbReference type="InterPro" id="IPR001173">
    <property type="entry name" value="Glyco_trans_2-like"/>
</dbReference>
<feature type="domain" description="Glycosyltransferase 2-like" evidence="2">
    <location>
        <begin position="16"/>
        <end position="142"/>
    </location>
</feature>
<comment type="caution">
    <text evidence="3">The sequence shown here is derived from an EMBL/GenBank/DDBJ whole genome shotgun (WGS) entry which is preliminary data.</text>
</comment>
<dbReference type="PANTHER" id="PTHR22916:SF3">
    <property type="entry name" value="UDP-GLCNAC:BETAGAL BETA-1,3-N-ACETYLGLUCOSAMINYLTRANSFERASE-LIKE PROTEIN 1"/>
    <property type="match status" value="1"/>
</dbReference>
<comment type="similarity">
    <text evidence="1">Belongs to the glycosyltransferase 2 family.</text>
</comment>
<proteinExistence type="inferred from homology"/>
<dbReference type="Gene3D" id="3.90.550.10">
    <property type="entry name" value="Spore Coat Polysaccharide Biosynthesis Protein SpsA, Chain A"/>
    <property type="match status" value="1"/>
</dbReference>
<dbReference type="CDD" id="cd00761">
    <property type="entry name" value="Glyco_tranf_GTA_type"/>
    <property type="match status" value="1"/>
</dbReference>
<dbReference type="Pfam" id="PF00535">
    <property type="entry name" value="Glycos_transf_2"/>
    <property type="match status" value="1"/>
</dbReference>
<evidence type="ECO:0000313" key="3">
    <source>
        <dbReference type="EMBL" id="MFD2660101.1"/>
    </source>
</evidence>
<accession>A0ABW5QUY3</accession>